<dbReference type="PANTHER" id="PTHR30269:SF37">
    <property type="entry name" value="MEMBRANE TRANSPORTER PROTEIN"/>
    <property type="match status" value="1"/>
</dbReference>
<proteinExistence type="inferred from homology"/>
<protein>
    <recommendedName>
        <fullName evidence="8">Probable membrane transporter protein</fullName>
    </recommendedName>
</protein>
<comment type="caution">
    <text evidence="9">The sequence shown here is derived from an EMBL/GenBank/DDBJ whole genome shotgun (WGS) entry which is preliminary data.</text>
</comment>
<evidence type="ECO:0000256" key="6">
    <source>
        <dbReference type="ARBA" id="ARBA00022989"/>
    </source>
</evidence>
<comment type="similarity">
    <text evidence="2 8">Belongs to the 4-toluene sulfonate uptake permease (TSUP) (TC 2.A.102) family.</text>
</comment>
<feature type="transmembrane region" description="Helical" evidence="8">
    <location>
        <begin position="161"/>
        <end position="183"/>
    </location>
</feature>
<feature type="transmembrane region" description="Helical" evidence="8">
    <location>
        <begin position="125"/>
        <end position="149"/>
    </location>
</feature>
<sequence>MDLHNALYAMLVLFVAYLVRGIAGFGSGLIAVPMLTLVAPVPLVVPLVVFLDYIGSASQGLKHREQIAWKEQLVLVPFMLVGIAGGLFILHAIPTTMLAKGLGGFVIAYAVYQLLPLPALGTSRMFAVICGCLGGMVGTLFGTGGPFYVMYLKLRDLDKTMFRATFATNFLIDGAIRLVSYAVIGLLRWQLLAYILLSLPVAGAGLYLGGRIHTSCSQQAFVRIISLLLLGSGVTLLLK</sequence>
<dbReference type="InterPro" id="IPR052017">
    <property type="entry name" value="TSUP"/>
</dbReference>
<organism evidence="9 10">
    <name type="scientific">Tectimicrobiota bacterium</name>
    <dbReference type="NCBI Taxonomy" id="2528274"/>
    <lineage>
        <taxon>Bacteria</taxon>
        <taxon>Pseudomonadati</taxon>
        <taxon>Nitrospinota/Tectimicrobiota group</taxon>
        <taxon>Candidatus Tectimicrobiota</taxon>
    </lineage>
</organism>
<keyword evidence="7 8" id="KW-0472">Membrane</keyword>
<dbReference type="InterPro" id="IPR002781">
    <property type="entry name" value="TM_pro_TauE-like"/>
</dbReference>
<keyword evidence="4 8" id="KW-1003">Cell membrane</keyword>
<evidence type="ECO:0000256" key="4">
    <source>
        <dbReference type="ARBA" id="ARBA00022475"/>
    </source>
</evidence>
<evidence type="ECO:0000256" key="1">
    <source>
        <dbReference type="ARBA" id="ARBA00004651"/>
    </source>
</evidence>
<gene>
    <name evidence="9" type="ORF">FJZ47_20100</name>
</gene>
<feature type="transmembrane region" description="Helical" evidence="8">
    <location>
        <begin position="6"/>
        <end position="23"/>
    </location>
</feature>
<dbReference type="AlphaFoldDB" id="A0A938B2H0"/>
<keyword evidence="5 8" id="KW-0812">Transmembrane</keyword>
<evidence type="ECO:0000256" key="5">
    <source>
        <dbReference type="ARBA" id="ARBA00022692"/>
    </source>
</evidence>
<dbReference type="GO" id="GO:0005886">
    <property type="term" value="C:plasma membrane"/>
    <property type="evidence" value="ECO:0007669"/>
    <property type="project" value="UniProtKB-SubCell"/>
</dbReference>
<reference evidence="9" key="1">
    <citation type="submission" date="2019-03" db="EMBL/GenBank/DDBJ databases">
        <title>Lake Tanganyika Metagenome-Assembled Genomes (MAGs).</title>
        <authorList>
            <person name="Tran P."/>
        </authorList>
    </citation>
    <scope>NUCLEOTIDE SEQUENCE</scope>
    <source>
        <strain evidence="9">K_DeepCast_65m_m2_066</strain>
    </source>
</reference>
<accession>A0A938B2H0</accession>
<name>A0A938B2H0_UNCTE</name>
<keyword evidence="3" id="KW-0813">Transport</keyword>
<feature type="transmembrane region" description="Helical" evidence="8">
    <location>
        <begin position="189"/>
        <end position="208"/>
    </location>
</feature>
<keyword evidence="6 8" id="KW-1133">Transmembrane helix</keyword>
<evidence type="ECO:0000313" key="9">
    <source>
        <dbReference type="EMBL" id="MBM3226077.1"/>
    </source>
</evidence>
<dbReference type="EMBL" id="VGLS01000779">
    <property type="protein sequence ID" value="MBM3226077.1"/>
    <property type="molecule type" value="Genomic_DNA"/>
</dbReference>
<evidence type="ECO:0000313" key="10">
    <source>
        <dbReference type="Proteomes" id="UP000712673"/>
    </source>
</evidence>
<evidence type="ECO:0000256" key="8">
    <source>
        <dbReference type="RuleBase" id="RU363041"/>
    </source>
</evidence>
<dbReference type="Proteomes" id="UP000712673">
    <property type="component" value="Unassembled WGS sequence"/>
</dbReference>
<feature type="transmembrane region" description="Helical" evidence="8">
    <location>
        <begin position="30"/>
        <end position="54"/>
    </location>
</feature>
<feature type="transmembrane region" description="Helical" evidence="8">
    <location>
        <begin position="74"/>
        <end position="94"/>
    </location>
</feature>
<dbReference type="Pfam" id="PF01925">
    <property type="entry name" value="TauE"/>
    <property type="match status" value="1"/>
</dbReference>
<feature type="transmembrane region" description="Helical" evidence="8">
    <location>
        <begin position="101"/>
        <end position="119"/>
    </location>
</feature>
<dbReference type="PANTHER" id="PTHR30269">
    <property type="entry name" value="TRANSMEMBRANE PROTEIN YFCA"/>
    <property type="match status" value="1"/>
</dbReference>
<evidence type="ECO:0000256" key="7">
    <source>
        <dbReference type="ARBA" id="ARBA00023136"/>
    </source>
</evidence>
<evidence type="ECO:0000256" key="3">
    <source>
        <dbReference type="ARBA" id="ARBA00022448"/>
    </source>
</evidence>
<evidence type="ECO:0000256" key="2">
    <source>
        <dbReference type="ARBA" id="ARBA00009142"/>
    </source>
</evidence>
<comment type="subcellular location">
    <subcellularLocation>
        <location evidence="1 8">Cell membrane</location>
        <topology evidence="1 8">Multi-pass membrane protein</topology>
    </subcellularLocation>
</comment>
<feature type="transmembrane region" description="Helical" evidence="8">
    <location>
        <begin position="220"/>
        <end position="238"/>
    </location>
</feature>